<evidence type="ECO:0000256" key="1">
    <source>
        <dbReference type="ARBA" id="ARBA00009798"/>
    </source>
</evidence>
<keyword evidence="3 4" id="KW-0456">Lyase</keyword>
<feature type="domain" description="YbaK/aminoacyl-tRNA synthetase-associated" evidence="5">
    <location>
        <begin position="30"/>
        <end position="143"/>
    </location>
</feature>
<name>A0A449BDA9_HAPAX</name>
<dbReference type="Gene3D" id="3.90.960.10">
    <property type="entry name" value="YbaK/aminoacyl-tRNA synthetase-associated domain"/>
    <property type="match status" value="1"/>
</dbReference>
<comment type="similarity">
    <text evidence="1 4">Belongs to the prolyl-tRNA editing family. YbaK/EbsC subfamily.</text>
</comment>
<evidence type="ECO:0000256" key="2">
    <source>
        <dbReference type="ARBA" id="ARBA00022917"/>
    </source>
</evidence>
<dbReference type="GO" id="GO:0006412">
    <property type="term" value="P:translation"/>
    <property type="evidence" value="ECO:0007669"/>
    <property type="project" value="UniProtKB-KW"/>
</dbReference>
<dbReference type="InterPro" id="IPR036754">
    <property type="entry name" value="YbaK/aa-tRNA-synt-asso_dom_sf"/>
</dbReference>
<dbReference type="Pfam" id="PF04073">
    <property type="entry name" value="tRNA_edit"/>
    <property type="match status" value="1"/>
</dbReference>
<evidence type="ECO:0000259" key="5">
    <source>
        <dbReference type="Pfam" id="PF04073"/>
    </source>
</evidence>
<dbReference type="PANTHER" id="PTHR30411">
    <property type="entry name" value="CYTOPLASMIC PROTEIN"/>
    <property type="match status" value="1"/>
</dbReference>
<dbReference type="PANTHER" id="PTHR30411:SF0">
    <property type="entry name" value="CYS-TRNA(PRO)_CYS-TRNA(CYS) DEACYLASE YBAK"/>
    <property type="match status" value="1"/>
</dbReference>
<dbReference type="SUPFAM" id="SSF55826">
    <property type="entry name" value="YbaK/ProRS associated domain"/>
    <property type="match status" value="1"/>
</dbReference>
<gene>
    <name evidence="6" type="primary">ybaK</name>
    <name evidence="6" type="ORF">NCTC10138_00821</name>
</gene>
<evidence type="ECO:0000256" key="4">
    <source>
        <dbReference type="PIRNR" id="PIRNR006181"/>
    </source>
</evidence>
<dbReference type="InterPro" id="IPR007214">
    <property type="entry name" value="YbaK/aa-tRNA-synth-assoc-dom"/>
</dbReference>
<dbReference type="AlphaFoldDB" id="A0A449BDA9"/>
<keyword evidence="7" id="KW-1185">Reference proteome</keyword>
<sequence>MKTNAMRILDSKKIQYKVNDYSNTDAVSGVDVATRLGEDVNRVFKTLVTVAKSKKNYVFVIPVNMELDLKKAARLLNEKEIDMIKQKELLPLTGYVHGGCSPFGMKKNFETFFHTTALDYSAIMTSGGKVGYQIEFNFNDVKDLFDFKVQDIVKD</sequence>
<proteinExistence type="inferred from homology"/>
<dbReference type="PIRSF" id="PIRSF006181">
    <property type="entry name" value="EbsC_YbaK"/>
    <property type="match status" value="1"/>
</dbReference>
<organism evidence="6 7">
    <name type="scientific">Haploplasma axanthum</name>
    <name type="common">Acholeplasma axanthum</name>
    <dbReference type="NCBI Taxonomy" id="29552"/>
    <lineage>
        <taxon>Bacteria</taxon>
        <taxon>Bacillati</taxon>
        <taxon>Mycoplasmatota</taxon>
        <taxon>Mollicutes</taxon>
        <taxon>Acholeplasmatales</taxon>
        <taxon>Acholeplasmataceae</taxon>
        <taxon>Haploplasma</taxon>
    </lineage>
</organism>
<dbReference type="STRING" id="1278311.GCA_000428705_00953"/>
<reference evidence="6 7" key="1">
    <citation type="submission" date="2019-01" db="EMBL/GenBank/DDBJ databases">
        <authorList>
            <consortium name="Pathogen Informatics"/>
        </authorList>
    </citation>
    <scope>NUCLEOTIDE SEQUENCE [LARGE SCALE GENOMIC DNA]</scope>
    <source>
        <strain evidence="6 7">NCTC10138</strain>
    </source>
</reference>
<dbReference type="KEGG" id="aaxa:NCTC10138_00821"/>
<protein>
    <recommendedName>
        <fullName evidence="4">Cys-tRNA(Pro)/Cys-tRNA(Cys) deacylase</fullName>
        <ecNumber evidence="4">4.2.-.-</ecNumber>
    </recommendedName>
</protein>
<evidence type="ECO:0000313" key="7">
    <source>
        <dbReference type="Proteomes" id="UP000289841"/>
    </source>
</evidence>
<dbReference type="GO" id="GO:0016829">
    <property type="term" value="F:lyase activity"/>
    <property type="evidence" value="ECO:0007669"/>
    <property type="project" value="UniProtKB-KW"/>
</dbReference>
<dbReference type="EC" id="4.2.-.-" evidence="4"/>
<dbReference type="InterPro" id="IPR004369">
    <property type="entry name" value="Prolyl-tRNA_editing_YbaK/EbsC"/>
</dbReference>
<dbReference type="Proteomes" id="UP000289841">
    <property type="component" value="Chromosome"/>
</dbReference>
<accession>A0A449BDA9</accession>
<evidence type="ECO:0000313" key="6">
    <source>
        <dbReference type="EMBL" id="VEU80451.1"/>
    </source>
</evidence>
<keyword evidence="2 4" id="KW-0648">Protein biosynthesis</keyword>
<dbReference type="CDD" id="cd00002">
    <property type="entry name" value="YbaK_deacylase"/>
    <property type="match status" value="1"/>
</dbReference>
<dbReference type="NCBIfam" id="TIGR00011">
    <property type="entry name" value="YbaK_EbsC"/>
    <property type="match status" value="1"/>
</dbReference>
<dbReference type="GO" id="GO:0002161">
    <property type="term" value="F:aminoacyl-tRNA deacylase activity"/>
    <property type="evidence" value="ECO:0007669"/>
    <property type="project" value="InterPro"/>
</dbReference>
<evidence type="ECO:0000256" key="3">
    <source>
        <dbReference type="ARBA" id="ARBA00023239"/>
    </source>
</evidence>
<dbReference type="EMBL" id="LR215048">
    <property type="protein sequence ID" value="VEU80451.1"/>
    <property type="molecule type" value="Genomic_DNA"/>
</dbReference>